<name>A0ACC6UZZ0_9CREN</name>
<accession>A0ACC6UZZ0</accession>
<proteinExistence type="predicted"/>
<dbReference type="EMBL" id="JZWT02000007">
    <property type="protein sequence ID" value="MFB6490305.1"/>
    <property type="molecule type" value="Genomic_DNA"/>
</dbReference>
<keyword evidence="1" id="KW-0808">Transferase</keyword>
<evidence type="ECO:0000313" key="1">
    <source>
        <dbReference type="EMBL" id="MFB6490305.1"/>
    </source>
</evidence>
<gene>
    <name evidence="1" type="ORF">TU35_003500</name>
</gene>
<evidence type="ECO:0000313" key="2">
    <source>
        <dbReference type="Proteomes" id="UP000033636"/>
    </source>
</evidence>
<keyword evidence="1" id="KW-0032">Aminotransferase</keyword>
<sequence length="334" mass="36830">MELLEALAEISRAKPPIRLDIGEPDVKPPEGVLESLRGTLDEFGYGPPEGVPELREAIAELFKAEPSEVAVVAGGRHGIAALMWAFRKRRIITTRPYYPGYFEIASTFDIRVELVEAREEEGWAPRFVERGVYLVNYPNNPTGVVLARDKVRELVDAAEFVVSDEVYRDIAFAPFTSPRDFSGDVAVVYSFSKVLSVPGFRLGAVVAPRAVVKEVVKFVRATVNSAPTVLQRAVARVVPEIPSLAKRLGEVYRRRLEVAKRELRYPFVEPGGSFYVFPKVPCSGVEFMRRALAKGVSVLPGESFGASNHVRVALVQPEERLADALKALNAMSCG</sequence>
<reference evidence="1" key="1">
    <citation type="submission" date="2024-07" db="EMBL/GenBank/DDBJ databases">
        <title>Metagenome and Metagenome-Assembled Genomes of Archaea from a hot spring from the geothermal field of Los Azufres, Mexico.</title>
        <authorList>
            <person name="Marin-Paredes R."/>
            <person name="Martinez-Romero E."/>
            <person name="Servin-Garciduenas L.E."/>
        </authorList>
    </citation>
    <scope>NUCLEOTIDE SEQUENCE</scope>
</reference>
<comment type="caution">
    <text evidence="1">The sequence shown here is derived from an EMBL/GenBank/DDBJ whole genome shotgun (WGS) entry which is preliminary data.</text>
</comment>
<organism evidence="1 2">
    <name type="scientific">Thermoproteus sp. AZ2</name>
    <dbReference type="NCBI Taxonomy" id="1609232"/>
    <lineage>
        <taxon>Archaea</taxon>
        <taxon>Thermoproteota</taxon>
        <taxon>Thermoprotei</taxon>
        <taxon>Thermoproteales</taxon>
        <taxon>Thermoproteaceae</taxon>
        <taxon>Thermoproteus</taxon>
    </lineage>
</organism>
<protein>
    <submittedName>
        <fullName evidence="1">Pyridoxal phosphate-dependent aminotransferase</fullName>
    </submittedName>
</protein>
<dbReference type="Proteomes" id="UP000033636">
    <property type="component" value="Unassembled WGS sequence"/>
</dbReference>